<protein>
    <recommendedName>
        <fullName evidence="4">VWFD domain-containing protein</fullName>
    </recommendedName>
</protein>
<reference evidence="5 6" key="1">
    <citation type="journal article" date="2019" name="Sci. Rep.">
        <title>Nanopore sequencing improves the draft genome of the human pathogenic amoeba Naegleria fowleri.</title>
        <authorList>
            <person name="Liechti N."/>
            <person name="Schurch N."/>
            <person name="Bruggmann R."/>
            <person name="Wittwer M."/>
        </authorList>
    </citation>
    <scope>NUCLEOTIDE SEQUENCE [LARGE SCALE GENOMIC DNA]</scope>
    <source>
        <strain evidence="5 6">ATCC 30894</strain>
    </source>
</reference>
<dbReference type="OrthoDB" id="10050617at2759"/>
<keyword evidence="3" id="KW-0732">Signal</keyword>
<feature type="compositionally biased region" description="Basic residues" evidence="2">
    <location>
        <begin position="508"/>
        <end position="533"/>
    </location>
</feature>
<proteinExistence type="predicted"/>
<evidence type="ECO:0000256" key="1">
    <source>
        <dbReference type="SAM" id="Coils"/>
    </source>
</evidence>
<evidence type="ECO:0000313" key="5">
    <source>
        <dbReference type="EMBL" id="KAF0981606.1"/>
    </source>
</evidence>
<feature type="coiled-coil region" evidence="1">
    <location>
        <begin position="299"/>
        <end position="424"/>
    </location>
</feature>
<feature type="chain" id="PRO_5025366804" description="VWFD domain-containing protein" evidence="3">
    <location>
        <begin position="22"/>
        <end position="533"/>
    </location>
</feature>
<dbReference type="VEuPathDB" id="AmoebaDB:NF0052300"/>
<dbReference type="AlphaFoldDB" id="A0A6A5C1R4"/>
<dbReference type="PROSITE" id="PS51233">
    <property type="entry name" value="VWFD"/>
    <property type="match status" value="1"/>
</dbReference>
<sequence>MLYSRLAFASVLLLALVSVFAASVEGRRRRVVRATPTIKRCQSLGDPHFTTLNGLQYDFQGLGDYVFIKTGDGQFTVHTRTGRWGPGASVNVAAAVDLGNDHTFEYDVEQDVFYVDGEKTEIKVGQQFKLGSGTVERVGPSSVIATAKNGARLTMGWYRNSQWKQQLGSVGYISLVVDMPSDVEVSQGLCLTQNHSNLAARGILHNHKARKIIRFTDAKKITARRKKWAKKVCRKAGLSKKKNPNAFRDCILDTIQSGKKIGKTIAKNIKKIKKLEKKGNKKYLRKLKSKLDKQISKVIRKKETEISKLEKIAKEVRISSEIKKKKCIAKNNQKAEDAEQEVKKAQKKLVELTLRMKRRALRILKKAARKARKLARKARRLARIAKRKATRKAIRAARRAKKLAKQAQRRARRLARKERALARKAKRAAQRAARKTAWKKAKRAARRAARRARRAALKAARKARRAALKFKKTGSRRARRDARRAKRAARKAALKAKRAQKKIEREKRRAARRAKRAARKARRERRRQCLRIA</sequence>
<dbReference type="VEuPathDB" id="AmoebaDB:FDP41_012263"/>
<dbReference type="GeneID" id="68119478"/>
<dbReference type="InterPro" id="IPR001846">
    <property type="entry name" value="VWF_type-D"/>
</dbReference>
<feature type="domain" description="VWFD" evidence="4">
    <location>
        <begin position="39"/>
        <end position="234"/>
    </location>
</feature>
<keyword evidence="6" id="KW-1185">Reference proteome</keyword>
<dbReference type="Pfam" id="PF00094">
    <property type="entry name" value="VWD"/>
    <property type="match status" value="1"/>
</dbReference>
<comment type="caution">
    <text evidence="5">The sequence shown here is derived from an EMBL/GenBank/DDBJ whole genome shotgun (WGS) entry which is preliminary data.</text>
</comment>
<keyword evidence="1" id="KW-0175">Coiled coil</keyword>
<dbReference type="RefSeq" id="XP_044566319.1">
    <property type="nucleotide sequence ID" value="XM_044702763.1"/>
</dbReference>
<organism evidence="5 6">
    <name type="scientific">Naegleria fowleri</name>
    <name type="common">Brain eating amoeba</name>
    <dbReference type="NCBI Taxonomy" id="5763"/>
    <lineage>
        <taxon>Eukaryota</taxon>
        <taxon>Discoba</taxon>
        <taxon>Heterolobosea</taxon>
        <taxon>Tetramitia</taxon>
        <taxon>Eutetramitia</taxon>
        <taxon>Vahlkampfiidae</taxon>
        <taxon>Naegleria</taxon>
    </lineage>
</organism>
<dbReference type="VEuPathDB" id="AmoebaDB:NfTy_039170"/>
<gene>
    <name evidence="5" type="ORF">FDP41_012263</name>
</gene>
<name>A0A6A5C1R4_NAEFO</name>
<evidence type="ECO:0000313" key="6">
    <source>
        <dbReference type="Proteomes" id="UP000444721"/>
    </source>
</evidence>
<feature type="compositionally biased region" description="Basic residues" evidence="2">
    <location>
        <begin position="471"/>
        <end position="500"/>
    </location>
</feature>
<dbReference type="EMBL" id="VFQX01000013">
    <property type="protein sequence ID" value="KAF0981606.1"/>
    <property type="molecule type" value="Genomic_DNA"/>
</dbReference>
<evidence type="ECO:0000256" key="2">
    <source>
        <dbReference type="SAM" id="MobiDB-lite"/>
    </source>
</evidence>
<dbReference type="Proteomes" id="UP000444721">
    <property type="component" value="Unassembled WGS sequence"/>
</dbReference>
<evidence type="ECO:0000259" key="4">
    <source>
        <dbReference type="PROSITE" id="PS51233"/>
    </source>
</evidence>
<accession>A0A6A5C1R4</accession>
<dbReference type="OMA" id="MCLGASE"/>
<evidence type="ECO:0000256" key="3">
    <source>
        <dbReference type="SAM" id="SignalP"/>
    </source>
</evidence>
<feature type="signal peptide" evidence="3">
    <location>
        <begin position="1"/>
        <end position="21"/>
    </location>
</feature>
<feature type="region of interest" description="Disordered" evidence="2">
    <location>
        <begin position="471"/>
        <end position="533"/>
    </location>
</feature>